<comment type="caution">
    <text evidence="4">Lacks conserved residue(s) required for the propagation of feature annotation.</text>
</comment>
<dbReference type="GO" id="GO:0030170">
    <property type="term" value="F:pyridoxal phosphate binding"/>
    <property type="evidence" value="ECO:0007669"/>
    <property type="project" value="UniProtKB-UniRule"/>
</dbReference>
<keyword evidence="2 4" id="KW-0378">Hydrolase</keyword>
<feature type="region of interest" description="Disordered" evidence="5">
    <location>
        <begin position="501"/>
        <end position="544"/>
    </location>
</feature>
<feature type="binding site" evidence="4">
    <location>
        <position position="265"/>
    </location>
    <ligand>
        <name>pyridoxal 5'-phosphate</name>
        <dbReference type="ChEBI" id="CHEBI:597326"/>
    </ligand>
</feature>
<protein>
    <recommendedName>
        <fullName evidence="4">Kynureninase</fullName>
        <ecNumber evidence="4">3.7.1.3</ecNumber>
    </recommendedName>
    <alternativeName>
        <fullName evidence="4">Biosynthesis of nicotinic acid protein 5</fullName>
    </alternativeName>
    <alternativeName>
        <fullName evidence="4">L-kynurenine hydrolase</fullName>
    </alternativeName>
</protein>
<dbReference type="OrthoDB" id="5978656at2759"/>
<feature type="domain" description="Aminotransferase class V" evidence="6">
    <location>
        <begin position="128"/>
        <end position="305"/>
    </location>
</feature>
<dbReference type="GO" id="GO:0097053">
    <property type="term" value="P:L-kynurenine catabolic process"/>
    <property type="evidence" value="ECO:0007669"/>
    <property type="project" value="UniProtKB-UniRule"/>
</dbReference>
<dbReference type="InterPro" id="IPR010111">
    <property type="entry name" value="Kynureninase"/>
</dbReference>
<evidence type="ECO:0000256" key="2">
    <source>
        <dbReference type="ARBA" id="ARBA00022801"/>
    </source>
</evidence>
<reference evidence="7 8" key="1">
    <citation type="submission" date="2020-01" db="EMBL/GenBank/DDBJ databases">
        <authorList>
            <consortium name="DOE Joint Genome Institute"/>
            <person name="Haridas S."/>
            <person name="Albert R."/>
            <person name="Binder M."/>
            <person name="Bloem J."/>
            <person name="Labutti K."/>
            <person name="Salamov A."/>
            <person name="Andreopoulos B."/>
            <person name="Baker S.E."/>
            <person name="Barry K."/>
            <person name="Bills G."/>
            <person name="Bluhm B.H."/>
            <person name="Cannon C."/>
            <person name="Castanera R."/>
            <person name="Culley D.E."/>
            <person name="Daum C."/>
            <person name="Ezra D."/>
            <person name="Gonzalez J.B."/>
            <person name="Henrissat B."/>
            <person name="Kuo A."/>
            <person name="Liang C."/>
            <person name="Lipzen A."/>
            <person name="Lutzoni F."/>
            <person name="Magnuson J."/>
            <person name="Mondo S."/>
            <person name="Nolan M."/>
            <person name="Ohm R."/>
            <person name="Pangilinan J."/>
            <person name="Park H.-J.H."/>
            <person name="Ramirez L."/>
            <person name="Alfaro M."/>
            <person name="Sun H."/>
            <person name="Tritt A."/>
            <person name="Yoshinaga Y."/>
            <person name="Zwiers L.-H.L."/>
            <person name="Turgeon B.G."/>
            <person name="Goodwin S.B."/>
            <person name="Spatafora J.W."/>
            <person name="Crous P.W."/>
            <person name="Grigoriev I.V."/>
        </authorList>
    </citation>
    <scope>NUCLEOTIDE SEQUENCE [LARGE SCALE GENOMIC DNA]</scope>
    <source>
        <strain evidence="7 8">CBS 611.86</strain>
    </source>
</reference>
<accession>A0A7C8M6F7</accession>
<dbReference type="Pfam" id="PF22580">
    <property type="entry name" value="KYNU_C"/>
    <property type="match status" value="1"/>
</dbReference>
<keyword evidence="4" id="KW-0963">Cytoplasm</keyword>
<feature type="binding site" evidence="4">
    <location>
        <position position="150"/>
    </location>
    <ligand>
        <name>pyridoxal 5'-phosphate</name>
        <dbReference type="ChEBI" id="CHEBI:597326"/>
    </ligand>
</feature>
<dbReference type="GO" id="GO:0043420">
    <property type="term" value="P:anthranilate metabolic process"/>
    <property type="evidence" value="ECO:0007669"/>
    <property type="project" value="UniProtKB-UniRule"/>
</dbReference>
<keyword evidence="3 4" id="KW-0663">Pyridoxal phosphate</keyword>
<dbReference type="PANTHER" id="PTHR14084">
    <property type="entry name" value="KYNURENINASE"/>
    <property type="match status" value="1"/>
</dbReference>
<dbReference type="Pfam" id="PF00266">
    <property type="entry name" value="Aminotran_5"/>
    <property type="match status" value="1"/>
</dbReference>
<feature type="binding site" evidence="4">
    <location>
        <position position="371"/>
    </location>
    <ligand>
        <name>pyridoxal 5'-phosphate</name>
        <dbReference type="ChEBI" id="CHEBI:597326"/>
    </ligand>
</feature>
<dbReference type="InterPro" id="IPR015422">
    <property type="entry name" value="PyrdxlP-dep_Trfase_small"/>
</dbReference>
<dbReference type="GO" id="GO:0019805">
    <property type="term" value="P:quinolinate biosynthetic process"/>
    <property type="evidence" value="ECO:0007669"/>
    <property type="project" value="UniProtKB-UniRule"/>
</dbReference>
<dbReference type="PIRSF" id="PIRSF038800">
    <property type="entry name" value="KYNU"/>
    <property type="match status" value="1"/>
</dbReference>
<organism evidence="7 8">
    <name type="scientific">Massariosphaeria phaeospora</name>
    <dbReference type="NCBI Taxonomy" id="100035"/>
    <lineage>
        <taxon>Eukaryota</taxon>
        <taxon>Fungi</taxon>
        <taxon>Dikarya</taxon>
        <taxon>Ascomycota</taxon>
        <taxon>Pezizomycotina</taxon>
        <taxon>Dothideomycetes</taxon>
        <taxon>Pleosporomycetidae</taxon>
        <taxon>Pleosporales</taxon>
        <taxon>Pleosporales incertae sedis</taxon>
        <taxon>Massariosphaeria</taxon>
    </lineage>
</organism>
<evidence type="ECO:0000313" key="7">
    <source>
        <dbReference type="EMBL" id="KAF2871920.1"/>
    </source>
</evidence>
<evidence type="ECO:0000256" key="1">
    <source>
        <dbReference type="ARBA" id="ARBA00022642"/>
    </source>
</evidence>
<dbReference type="UniPathway" id="UPA00334">
    <property type="reaction ID" value="UER00455"/>
</dbReference>
<dbReference type="GO" id="GO:0030429">
    <property type="term" value="F:kynureninase activity"/>
    <property type="evidence" value="ECO:0007669"/>
    <property type="project" value="UniProtKB-UniRule"/>
</dbReference>
<gene>
    <name evidence="4" type="primary">BNA5</name>
    <name evidence="7" type="ORF">BDV95DRAFT_570925</name>
</gene>
<comment type="pathway">
    <text evidence="4">Amino-acid degradation; L-kynurenine degradation; L-alanine and anthranilate from L-kynurenine: step 1/1.</text>
</comment>
<evidence type="ECO:0000313" key="8">
    <source>
        <dbReference type="Proteomes" id="UP000481861"/>
    </source>
</evidence>
<dbReference type="NCBIfam" id="TIGR01814">
    <property type="entry name" value="kynureninase"/>
    <property type="match status" value="1"/>
</dbReference>
<dbReference type="InterPro" id="IPR015421">
    <property type="entry name" value="PyrdxlP-dep_Trfase_major"/>
</dbReference>
<dbReference type="GO" id="GO:0034354">
    <property type="term" value="P:'de novo' NAD+ biosynthetic process from L-tryptophan"/>
    <property type="evidence" value="ECO:0007669"/>
    <property type="project" value="UniProtKB-UniRule"/>
</dbReference>
<feature type="binding site" evidence="4">
    <location>
        <position position="287"/>
    </location>
    <ligand>
        <name>pyridoxal 5'-phosphate</name>
        <dbReference type="ChEBI" id="CHEBI:597326"/>
    </ligand>
</feature>
<dbReference type="PANTHER" id="PTHR14084:SF0">
    <property type="entry name" value="KYNURENINASE"/>
    <property type="match status" value="1"/>
</dbReference>
<dbReference type="InterPro" id="IPR000192">
    <property type="entry name" value="Aminotrans_V_dom"/>
</dbReference>
<comment type="caution">
    <text evidence="7">The sequence shown here is derived from an EMBL/GenBank/DDBJ whole genome shotgun (WGS) entry which is preliminary data.</text>
</comment>
<evidence type="ECO:0000256" key="5">
    <source>
        <dbReference type="SAM" id="MobiDB-lite"/>
    </source>
</evidence>
<keyword evidence="7" id="KW-0808">Transferase</keyword>
<feature type="binding site" evidence="4">
    <location>
        <begin position="177"/>
        <end position="180"/>
    </location>
    <ligand>
        <name>pyridoxal 5'-phosphate</name>
        <dbReference type="ChEBI" id="CHEBI:597326"/>
    </ligand>
</feature>
<comment type="similarity">
    <text evidence="4">Belongs to the kynureninase family.</text>
</comment>
<comment type="function">
    <text evidence="4">Catalyzes the cleavage of L-kynurenine (L-Kyn) and L-3-hydroxykynurenine (L-3OHKyn) into anthranilic acid (AA) and 3-hydroxyanthranilic acid (3-OHAA), respectively.</text>
</comment>
<dbReference type="FunFam" id="3.40.640.10:FF:000031">
    <property type="entry name" value="Kynureninase"/>
    <property type="match status" value="1"/>
</dbReference>
<dbReference type="SUPFAM" id="SSF53383">
    <property type="entry name" value="PLP-dependent transferases"/>
    <property type="match status" value="1"/>
</dbReference>
<name>A0A7C8M6F7_9PLEO</name>
<comment type="subunit">
    <text evidence="4">Homodimer.</text>
</comment>
<comment type="pathway">
    <text evidence="4">Cofactor biosynthesis; NAD(+) biosynthesis; quinolinate from L-kynurenine: step 2/3.</text>
</comment>
<feature type="compositionally biased region" description="Basic and acidic residues" evidence="5">
    <location>
        <begin position="501"/>
        <end position="515"/>
    </location>
</feature>
<proteinExistence type="inferred from homology"/>
<dbReference type="Proteomes" id="UP000481861">
    <property type="component" value="Unassembled WGS sequence"/>
</dbReference>
<dbReference type="GO" id="GO:0016740">
    <property type="term" value="F:transferase activity"/>
    <property type="evidence" value="ECO:0007669"/>
    <property type="project" value="UniProtKB-KW"/>
</dbReference>
<dbReference type="GO" id="GO:0005737">
    <property type="term" value="C:cytoplasm"/>
    <property type="evidence" value="ECO:0007669"/>
    <property type="project" value="UniProtKB-SubCell"/>
</dbReference>
<feature type="binding site" evidence="4">
    <location>
        <position position="343"/>
    </location>
    <ligand>
        <name>pyridoxal 5'-phosphate</name>
        <dbReference type="ChEBI" id="CHEBI:597326"/>
    </ligand>
</feature>
<evidence type="ECO:0000256" key="4">
    <source>
        <dbReference type="HAMAP-Rule" id="MF_03017"/>
    </source>
</evidence>
<dbReference type="EMBL" id="JAADJZ010000010">
    <property type="protein sequence ID" value="KAF2871920.1"/>
    <property type="molecule type" value="Genomic_DNA"/>
</dbReference>
<sequence>MFKLKHPFLSLVDAAELCSAQLARNEDAADPLSRLREEFIVPKKADLQNKAYGPAERKAVDGVDEGTTEEDRDEESIYLCGNSLGLQPRRTKDYVLKYLDTWATKGVFGHFKQFEGGFPPWLHLDDALKDQTAKIVGALPSEVVVMETLTANLHLLMASFYKPTKDRYKIIIEGKAFPSDHYAALSQLAHHNLPPSALITIAPPSDDSPYLSTEHILSTISQHAATTALVLLPGIQFYSGQFFDIELITRHCHSLGLTVGWDLAHAVGNVPLKLHDWNVDFAAWCNYKYMNGGPGTIGGLFVHDKHGKVEDLPANDKAEIPANGDAKHDDTTQLTYRPRLSGWWGGDKNSRFYMENVFVPMPGASGFQLSNPSALDMTAVFASLDIFALTTIDALRTRSLRMTAYLEARLLHYPGGRMPPYKIITPSNPAERGAQLSVFLDTGLLDHVLEYIEEHGVVVDERKPNVLRIAPAPLYNSYWDLHRFMKVFHEACEKALELVDSEKKGDGVENKKAVDGADGARAGETTTRADDVDGAPRQSAIPSV</sequence>
<comment type="cofactor">
    <cofactor evidence="4">
        <name>pyridoxal 5'-phosphate</name>
        <dbReference type="ChEBI" id="CHEBI:597326"/>
    </cofactor>
</comment>
<keyword evidence="8" id="KW-1185">Reference proteome</keyword>
<comment type="catalytic activity">
    <reaction evidence="4">
        <text>3-hydroxy-L-kynurenine + H2O = 3-hydroxyanthranilate + L-alanine + H(+)</text>
        <dbReference type="Rhea" id="RHEA:25143"/>
        <dbReference type="ChEBI" id="CHEBI:15377"/>
        <dbReference type="ChEBI" id="CHEBI:15378"/>
        <dbReference type="ChEBI" id="CHEBI:36559"/>
        <dbReference type="ChEBI" id="CHEBI:57972"/>
        <dbReference type="ChEBI" id="CHEBI:58125"/>
    </reaction>
</comment>
<dbReference type="HAMAP" id="MF_01970">
    <property type="entry name" value="Kynureninase"/>
    <property type="match status" value="1"/>
</dbReference>
<feature type="modified residue" description="N6-(pyridoxal phosphate)lysine" evidence="4">
    <location>
        <position position="288"/>
    </location>
</feature>
<dbReference type="InterPro" id="IPR015424">
    <property type="entry name" value="PyrdxlP-dep_Trfase"/>
</dbReference>
<feature type="binding site" evidence="4">
    <location>
        <position position="262"/>
    </location>
    <ligand>
        <name>pyridoxal 5'-phosphate</name>
        <dbReference type="ChEBI" id="CHEBI:597326"/>
    </ligand>
</feature>
<feature type="binding site" evidence="4">
    <location>
        <position position="149"/>
    </location>
    <ligand>
        <name>pyridoxal 5'-phosphate</name>
        <dbReference type="ChEBI" id="CHEBI:597326"/>
    </ligand>
</feature>
<comment type="catalytic activity">
    <reaction evidence="4">
        <text>L-kynurenine + H2O = anthranilate + L-alanine + H(+)</text>
        <dbReference type="Rhea" id="RHEA:16813"/>
        <dbReference type="ChEBI" id="CHEBI:15377"/>
        <dbReference type="ChEBI" id="CHEBI:15378"/>
        <dbReference type="ChEBI" id="CHEBI:16567"/>
        <dbReference type="ChEBI" id="CHEBI:57959"/>
        <dbReference type="ChEBI" id="CHEBI:57972"/>
        <dbReference type="EC" id="3.7.1.3"/>
    </reaction>
</comment>
<dbReference type="UniPathway" id="UPA00253">
    <property type="reaction ID" value="UER00329"/>
</dbReference>
<keyword evidence="1 4" id="KW-0662">Pyridine nucleotide biosynthesis</keyword>
<dbReference type="Gene3D" id="3.40.640.10">
    <property type="entry name" value="Type I PLP-dependent aspartate aminotransferase-like (Major domain)"/>
    <property type="match status" value="1"/>
</dbReference>
<dbReference type="Gene3D" id="3.90.1150.10">
    <property type="entry name" value="Aspartate Aminotransferase, domain 1"/>
    <property type="match status" value="1"/>
</dbReference>
<evidence type="ECO:0000259" key="6">
    <source>
        <dbReference type="Pfam" id="PF00266"/>
    </source>
</evidence>
<dbReference type="AlphaFoldDB" id="A0A7C8M6F7"/>
<dbReference type="EC" id="3.7.1.3" evidence="4"/>
<dbReference type="GO" id="GO:0019441">
    <property type="term" value="P:L-tryptophan catabolic process to kynurenine"/>
    <property type="evidence" value="ECO:0007669"/>
    <property type="project" value="TreeGrafter"/>
</dbReference>
<comment type="subcellular location">
    <subcellularLocation>
        <location evidence="4">Cytoplasm</location>
    </subcellularLocation>
</comment>
<evidence type="ECO:0000256" key="3">
    <source>
        <dbReference type="ARBA" id="ARBA00022898"/>
    </source>
</evidence>